<sequence length="93" mass="10810">MVKAVFDFNHIPDLPAFYRAFAQHFALHEDFGANLDALWDVVTGEIVLPVEIEFVHFSRRHQRRFAAIVLLLEEAEEELAGRLHFNIVDEHIV</sequence>
<dbReference type="Gene3D" id="3.30.370.10">
    <property type="entry name" value="Barstar-like"/>
    <property type="match status" value="1"/>
</dbReference>
<dbReference type="RefSeq" id="WP_049599452.1">
    <property type="nucleotide sequence ID" value="NZ_CABIIH010000185.1"/>
</dbReference>
<dbReference type="EMBL" id="CQBK01000014">
    <property type="protein sequence ID" value="CNI00962.1"/>
    <property type="molecule type" value="Genomic_DNA"/>
</dbReference>
<protein>
    <submittedName>
        <fullName evidence="3">Putative ribonuclease inhibitor</fullName>
    </submittedName>
</protein>
<feature type="domain" description="Barstar (barnase inhibitor)" evidence="2">
    <location>
        <begin position="4"/>
        <end position="82"/>
    </location>
</feature>
<dbReference type="InterPro" id="IPR000468">
    <property type="entry name" value="Barstar"/>
</dbReference>
<dbReference type="InterPro" id="IPR035905">
    <property type="entry name" value="Barstar-like_sf"/>
</dbReference>
<accession>A0A0T9Q8N4</accession>
<proteinExistence type="inferred from homology"/>
<comment type="similarity">
    <text evidence="1">Belongs to the barstar family.</text>
</comment>
<gene>
    <name evidence="3" type="primary">yhcO</name>
    <name evidence="3" type="ORF">ERS008667_02137</name>
</gene>
<evidence type="ECO:0000256" key="1">
    <source>
        <dbReference type="ARBA" id="ARBA00006845"/>
    </source>
</evidence>
<dbReference type="Proteomes" id="UP000038204">
    <property type="component" value="Unassembled WGS sequence"/>
</dbReference>
<name>A0A0T9Q8N4_9GAMM</name>
<dbReference type="CDD" id="cd05142">
    <property type="entry name" value="Barstar"/>
    <property type="match status" value="1"/>
</dbReference>
<dbReference type="AlphaFoldDB" id="A0A0T9Q8N4"/>
<evidence type="ECO:0000313" key="4">
    <source>
        <dbReference type="Proteomes" id="UP000038204"/>
    </source>
</evidence>
<reference evidence="3 4" key="1">
    <citation type="submission" date="2015-03" db="EMBL/GenBank/DDBJ databases">
        <authorList>
            <person name="Murphy D."/>
        </authorList>
    </citation>
    <scope>NUCLEOTIDE SEQUENCE [LARGE SCALE GENOMIC DNA]</scope>
    <source>
        <strain evidence="3 4">Y233</strain>
    </source>
</reference>
<evidence type="ECO:0000259" key="2">
    <source>
        <dbReference type="Pfam" id="PF01337"/>
    </source>
</evidence>
<dbReference type="SUPFAM" id="SSF52038">
    <property type="entry name" value="Barstar-related"/>
    <property type="match status" value="1"/>
</dbReference>
<organism evidence="3 4">
    <name type="scientific">Yersinia similis</name>
    <dbReference type="NCBI Taxonomy" id="367190"/>
    <lineage>
        <taxon>Bacteria</taxon>
        <taxon>Pseudomonadati</taxon>
        <taxon>Pseudomonadota</taxon>
        <taxon>Gammaproteobacteria</taxon>
        <taxon>Enterobacterales</taxon>
        <taxon>Yersiniaceae</taxon>
        <taxon>Yersinia</taxon>
    </lineage>
</organism>
<dbReference type="Pfam" id="PF01337">
    <property type="entry name" value="Barstar"/>
    <property type="match status" value="1"/>
</dbReference>
<evidence type="ECO:0000313" key="3">
    <source>
        <dbReference type="EMBL" id="CNI00962.1"/>
    </source>
</evidence>